<proteinExistence type="predicted"/>
<sequence length="21" mass="2348">AKETGRNKVVVRDVVNFCESP</sequence>
<comment type="caution">
    <text evidence="1">The sequence shown here is derived from an EMBL/GenBank/DDBJ whole genome shotgun (WGS) entry which is preliminary data.</text>
</comment>
<feature type="non-terminal residue" evidence="1">
    <location>
        <position position="1"/>
    </location>
</feature>
<gene>
    <name evidence="1" type="ORF">FVB16_01335</name>
</gene>
<dbReference type="EMBL" id="VOTT01000004">
    <property type="protein sequence ID" value="MPU47533.1"/>
    <property type="molecule type" value="Genomic_DNA"/>
</dbReference>
<dbReference type="AlphaFoldDB" id="A0A5N8H3E4"/>
<name>A0A5N8H3E4_ECOLX</name>
<accession>A0A5N8H3E4</accession>
<dbReference type="Proteomes" id="UP000392867">
    <property type="component" value="Unassembled WGS sequence"/>
</dbReference>
<protein>
    <submittedName>
        <fullName evidence="1">GGDEF domain-containing protein</fullName>
    </submittedName>
</protein>
<organism evidence="1 2">
    <name type="scientific">Escherichia coli</name>
    <dbReference type="NCBI Taxonomy" id="562"/>
    <lineage>
        <taxon>Bacteria</taxon>
        <taxon>Pseudomonadati</taxon>
        <taxon>Pseudomonadota</taxon>
        <taxon>Gammaproteobacteria</taxon>
        <taxon>Enterobacterales</taxon>
        <taxon>Enterobacteriaceae</taxon>
        <taxon>Escherichia</taxon>
    </lineage>
</organism>
<evidence type="ECO:0000313" key="2">
    <source>
        <dbReference type="Proteomes" id="UP000392867"/>
    </source>
</evidence>
<reference evidence="1 2" key="1">
    <citation type="submission" date="2019-08" db="EMBL/GenBank/DDBJ databases">
        <title>Identification of Water Treatment Resistant and Multidrug Resistant Urinary Pathogenic Escherichia coli in Wastewater.</title>
        <authorList>
            <person name="Neumann N."/>
        </authorList>
    </citation>
    <scope>NUCLEOTIDE SEQUENCE [LARGE SCALE GENOMIC DNA]</scope>
    <source>
        <strain evidence="1 2">WU2356</strain>
    </source>
</reference>
<evidence type="ECO:0000313" key="1">
    <source>
        <dbReference type="EMBL" id="MPU47533.1"/>
    </source>
</evidence>